<dbReference type="Pfam" id="PF00646">
    <property type="entry name" value="F-box"/>
    <property type="match status" value="1"/>
</dbReference>
<dbReference type="OrthoDB" id="3248205at2759"/>
<gene>
    <name evidence="3" type="ORF">DMC30DRAFT_31930</name>
</gene>
<dbReference type="PROSITE" id="PS50181">
    <property type="entry name" value="FBOX"/>
    <property type="match status" value="1"/>
</dbReference>
<dbReference type="InterPro" id="IPR001810">
    <property type="entry name" value="F-box_dom"/>
</dbReference>
<feature type="domain" description="F-box" evidence="2">
    <location>
        <begin position="101"/>
        <end position="150"/>
    </location>
</feature>
<feature type="region of interest" description="Disordered" evidence="1">
    <location>
        <begin position="1"/>
        <end position="98"/>
    </location>
</feature>
<keyword evidence="4" id="KW-1185">Reference proteome</keyword>
<organism evidence="3 4">
    <name type="scientific">Rhodotorula diobovata</name>
    <dbReference type="NCBI Taxonomy" id="5288"/>
    <lineage>
        <taxon>Eukaryota</taxon>
        <taxon>Fungi</taxon>
        <taxon>Dikarya</taxon>
        <taxon>Basidiomycota</taxon>
        <taxon>Pucciniomycotina</taxon>
        <taxon>Microbotryomycetes</taxon>
        <taxon>Sporidiobolales</taxon>
        <taxon>Sporidiobolaceae</taxon>
        <taxon>Rhodotorula</taxon>
    </lineage>
</organism>
<evidence type="ECO:0000313" key="4">
    <source>
        <dbReference type="Proteomes" id="UP000311382"/>
    </source>
</evidence>
<dbReference type="EMBL" id="SOZI01000012">
    <property type="protein sequence ID" value="TNY23320.1"/>
    <property type="molecule type" value="Genomic_DNA"/>
</dbReference>
<dbReference type="STRING" id="5288.A0A5C5G2E7"/>
<evidence type="ECO:0000256" key="1">
    <source>
        <dbReference type="SAM" id="MobiDB-lite"/>
    </source>
</evidence>
<evidence type="ECO:0000259" key="2">
    <source>
        <dbReference type="PROSITE" id="PS50181"/>
    </source>
</evidence>
<dbReference type="Proteomes" id="UP000311382">
    <property type="component" value="Unassembled WGS sequence"/>
</dbReference>
<comment type="caution">
    <text evidence="3">The sequence shown here is derived from an EMBL/GenBank/DDBJ whole genome shotgun (WGS) entry which is preliminary data.</text>
</comment>
<accession>A0A5C5G2E7</accession>
<dbReference type="InterPro" id="IPR036047">
    <property type="entry name" value="F-box-like_dom_sf"/>
</dbReference>
<reference evidence="3 4" key="1">
    <citation type="submission" date="2019-03" db="EMBL/GenBank/DDBJ databases">
        <title>Rhodosporidium diobovatum UCD-FST 08-225 genome sequencing, assembly, and annotation.</title>
        <authorList>
            <person name="Fakankun I.U."/>
            <person name="Fristensky B."/>
            <person name="Levin D.B."/>
        </authorList>
    </citation>
    <scope>NUCLEOTIDE SEQUENCE [LARGE SCALE GENOMIC DNA]</scope>
    <source>
        <strain evidence="3 4">UCD-FST 08-225</strain>
    </source>
</reference>
<name>A0A5C5G2E7_9BASI</name>
<protein>
    <recommendedName>
        <fullName evidence="2">F-box domain-containing protein</fullName>
    </recommendedName>
</protein>
<dbReference type="AlphaFoldDB" id="A0A5C5G2E7"/>
<proteinExistence type="predicted"/>
<sequence>MQHTKRGAATAAVKFTETAPNTDEGDEQVGGEADSTSTTSSGRRSHRKLTEENDDGWGQGEHSDGAPAPKKARQSSNNSSKGKRKGGATTQGRGKGRAGKLSAFLAMPLDVLVEVSRHLDPPTLLAMCRVNKMMRNLFTRRSAAPIWATVRDNVDLPRLESIDLSEMQLASLIYERDCHLCGRGRAVIVDYALRRRWCKACQRVNLVTGALASNLQRDLHPKAFECSHFTHRQAGRSRYEPAPNYCLPDVQAVSIRLHELEADVKRHVESMKQSQAEDADGSAAEHPAVSILEAFVADRRTIVANWRKDAYALKTWELTSQVLRREAGKAASSARKTATKEKLIALGYSEAEWDHVQSSHLSNLVDQPARLTDAIWSRISPKIIEYLERETKIRHARVRLCELRPRYIALSRRYVELFTAQQGEALPTFPSCEVFSTLPHVEPLWVPEGAEMTDEAWDAALPAILEDVDQARRAVKVGFARRLAGVLAQTRAAVDDVLAKKLEAPAEPVNRTAALLRATSDAHGPGLDFAYSVYGNVAIDLGDTADTVTDAEIEGLFSQLVARFATNGRDGYKHCYFPDVCANDFGHGFTGPVSSSWGPSLTLVKQVLDVLERTGLSNDRSSEAKLEALGPVFECHWCLSSRQPSEYISPTIPARLKREGLLWSEMIEHALAQHVKTYSATCTTESDWPKIRLSTSTYPPDSTPPPPMVHSIAQEYDFLYPSDLEPESSEEQ</sequence>
<dbReference type="SUPFAM" id="SSF81383">
    <property type="entry name" value="F-box domain"/>
    <property type="match status" value="1"/>
</dbReference>
<dbReference type="CDD" id="cd09917">
    <property type="entry name" value="F-box_SF"/>
    <property type="match status" value="1"/>
</dbReference>
<evidence type="ECO:0000313" key="3">
    <source>
        <dbReference type="EMBL" id="TNY23320.1"/>
    </source>
</evidence>
<dbReference type="SMART" id="SM00256">
    <property type="entry name" value="FBOX"/>
    <property type="match status" value="1"/>
</dbReference>